<dbReference type="Proteomes" id="UP000051952">
    <property type="component" value="Unassembled WGS sequence"/>
</dbReference>
<feature type="region of interest" description="Disordered" evidence="1">
    <location>
        <begin position="21"/>
        <end position="61"/>
    </location>
</feature>
<protein>
    <submittedName>
        <fullName evidence="2">Uncharacterized protein</fullName>
    </submittedName>
</protein>
<sequence>MICACCVSLFRKMTHREIDFAPGSHRPRPQYAPEVHLGQSPLHKRLQHPKMKRRQPPDAEEDALNYVPPVTLRSARQLQYFRHAAVNFEATFVSGGDDDDADDDLLSLAATQSSPLVAVRVPTAEEVHGAQSTSPTNTSRPKLFLPHTYDAWGGRHEKPAVGHGVTLPTRPSTASVRRGGADSSHTSKQRLYHADLAPTADDIHKAAALQADSTSPPPAYLLRPFHSSVPSQIPLFEGRDTQHAALLRATERDNMCRTIQREEEKKLLLKARVSQIHDPLPPDRKPHAPRGTFPIATKLARLQQRIAGNSASLSPRVGREFVAPTFVLPSSRRYGSNKFREAPRAQMAYEHEDDEVDSTAALLKFERAHPRAM</sequence>
<evidence type="ECO:0000313" key="3">
    <source>
        <dbReference type="Proteomes" id="UP000051952"/>
    </source>
</evidence>
<organism evidence="2 3">
    <name type="scientific">Bodo saltans</name>
    <name type="common">Flagellated protozoan</name>
    <dbReference type="NCBI Taxonomy" id="75058"/>
    <lineage>
        <taxon>Eukaryota</taxon>
        <taxon>Discoba</taxon>
        <taxon>Euglenozoa</taxon>
        <taxon>Kinetoplastea</taxon>
        <taxon>Metakinetoplastina</taxon>
        <taxon>Eubodonida</taxon>
        <taxon>Bodonidae</taxon>
        <taxon>Bodo</taxon>
    </lineage>
</organism>
<gene>
    <name evidence="2" type="ORF">BSAL_72425</name>
</gene>
<keyword evidence="3" id="KW-1185">Reference proteome</keyword>
<dbReference type="AlphaFoldDB" id="A0A0S4IT43"/>
<evidence type="ECO:0000313" key="2">
    <source>
        <dbReference type="EMBL" id="CUG06368.1"/>
    </source>
</evidence>
<name>A0A0S4IT43_BODSA</name>
<feature type="compositionally biased region" description="Basic residues" evidence="1">
    <location>
        <begin position="42"/>
        <end position="54"/>
    </location>
</feature>
<feature type="region of interest" description="Disordered" evidence="1">
    <location>
        <begin position="155"/>
        <end position="187"/>
    </location>
</feature>
<dbReference type="VEuPathDB" id="TriTrypDB:BSAL_72425"/>
<proteinExistence type="predicted"/>
<reference evidence="3" key="1">
    <citation type="submission" date="2015-09" db="EMBL/GenBank/DDBJ databases">
        <authorList>
            <consortium name="Pathogen Informatics"/>
        </authorList>
    </citation>
    <scope>NUCLEOTIDE SEQUENCE [LARGE SCALE GENOMIC DNA]</scope>
    <source>
        <strain evidence="3">Lake Konstanz</strain>
    </source>
</reference>
<accession>A0A0S4IT43</accession>
<dbReference type="EMBL" id="CYKH01000585">
    <property type="protein sequence ID" value="CUG06368.1"/>
    <property type="molecule type" value="Genomic_DNA"/>
</dbReference>
<evidence type="ECO:0000256" key="1">
    <source>
        <dbReference type="SAM" id="MobiDB-lite"/>
    </source>
</evidence>